<evidence type="ECO:0000256" key="5">
    <source>
        <dbReference type="RuleBase" id="RU361211"/>
    </source>
</evidence>
<dbReference type="PANTHER" id="PTHR10615:SF161">
    <property type="entry name" value="HISTONE ACETYLTRANSFERASE KAT7"/>
    <property type="match status" value="1"/>
</dbReference>
<dbReference type="Pfam" id="PF01853">
    <property type="entry name" value="MOZ_SAS"/>
    <property type="match status" value="1"/>
</dbReference>
<evidence type="ECO:0000256" key="3">
    <source>
        <dbReference type="ARBA" id="ARBA00022833"/>
    </source>
</evidence>
<evidence type="ECO:0000313" key="7">
    <source>
        <dbReference type="EMBL" id="ACL52748.1"/>
    </source>
</evidence>
<dbReference type="SUPFAM" id="SSF55729">
    <property type="entry name" value="Acyl-CoA N-acyltransferases (Nat)"/>
    <property type="match status" value="1"/>
</dbReference>
<dbReference type="GO" id="GO:0005634">
    <property type="term" value="C:nucleus"/>
    <property type="evidence" value="ECO:0007669"/>
    <property type="project" value="UniProtKB-SubCell"/>
</dbReference>
<organism evidence="7">
    <name type="scientific">Zea mays</name>
    <name type="common">Maize</name>
    <dbReference type="NCBI Taxonomy" id="4577"/>
    <lineage>
        <taxon>Eukaryota</taxon>
        <taxon>Viridiplantae</taxon>
        <taxon>Streptophyta</taxon>
        <taxon>Embryophyta</taxon>
        <taxon>Tracheophyta</taxon>
        <taxon>Spermatophyta</taxon>
        <taxon>Magnoliopsida</taxon>
        <taxon>Liliopsida</taxon>
        <taxon>Poales</taxon>
        <taxon>Poaceae</taxon>
        <taxon>PACMAD clade</taxon>
        <taxon>Panicoideae</taxon>
        <taxon>Andropogonodae</taxon>
        <taxon>Andropogoneae</taxon>
        <taxon>Tripsacinae</taxon>
        <taxon>Zea</taxon>
    </lineage>
</organism>
<feature type="active site" description="Proton donor/acceptor" evidence="4">
    <location>
        <position position="72"/>
    </location>
</feature>
<keyword evidence="1" id="KW-0808">Transferase</keyword>
<dbReference type="InterPro" id="IPR050603">
    <property type="entry name" value="MYST_HAT"/>
</dbReference>
<protein>
    <recommendedName>
        <fullName evidence="5">Histone acetyltransferase</fullName>
        <ecNumber evidence="5">2.3.1.48</ecNumber>
    </recommendedName>
</protein>
<dbReference type="GO" id="GO:0004402">
    <property type="term" value="F:histone acetyltransferase activity"/>
    <property type="evidence" value="ECO:0007669"/>
    <property type="project" value="InterPro"/>
</dbReference>
<dbReference type="InterPro" id="IPR002717">
    <property type="entry name" value="HAT_MYST-type"/>
</dbReference>
<keyword evidence="2" id="KW-0479">Metal-binding</keyword>
<reference evidence="7" key="1">
    <citation type="journal article" date="2009" name="PLoS Genet.">
        <title>Sequencing, mapping, and analysis of 27,455 maize full-length cDNAs.</title>
        <authorList>
            <person name="Soderlund C."/>
            <person name="Descour A."/>
            <person name="Kudrna D."/>
            <person name="Bomhoff M."/>
            <person name="Boyd L."/>
            <person name="Currie J."/>
            <person name="Angelova A."/>
            <person name="Collura K."/>
            <person name="Wissotski M."/>
            <person name="Ashley E."/>
            <person name="Morrow D."/>
            <person name="Fernandes J."/>
            <person name="Walbot V."/>
            <person name="Yu Y."/>
        </authorList>
    </citation>
    <scope>NUCLEOTIDE SEQUENCE</scope>
    <source>
        <strain evidence="7">B73</strain>
    </source>
</reference>
<dbReference type="AlphaFoldDB" id="B7ZXU9"/>
<keyword evidence="5" id="KW-0539">Nucleus</keyword>
<evidence type="ECO:0000256" key="1">
    <source>
        <dbReference type="ARBA" id="ARBA00022679"/>
    </source>
</evidence>
<dbReference type="PANTHER" id="PTHR10615">
    <property type="entry name" value="HISTONE ACETYLTRANSFERASE"/>
    <property type="match status" value="1"/>
</dbReference>
<proteinExistence type="evidence at transcript level"/>
<dbReference type="GO" id="GO:0008270">
    <property type="term" value="F:zinc ion binding"/>
    <property type="evidence" value="ECO:0007669"/>
    <property type="project" value="UniProtKB-KW"/>
</dbReference>
<dbReference type="EMBL" id="BT054141">
    <property type="protein sequence ID" value="ACL52748.1"/>
    <property type="molecule type" value="mRNA"/>
</dbReference>
<sequence>MFRASGVDHLMLENICILLNVFFSFQEKHSEESYNLACILTLPPYQRKGYGKFLIAFSYELSKKEGKVGTPERPLSDLGLLSYRGYWTRVLLEILKKHKGNISIKVTPFHPDIPFSLYKFRKLIEL</sequence>
<keyword evidence="3" id="KW-0862">Zinc</keyword>
<dbReference type="EC" id="2.3.1.48" evidence="5"/>
<feature type="domain" description="MYST-type HAT" evidence="6">
    <location>
        <begin position="1"/>
        <end position="126"/>
    </location>
</feature>
<comment type="subcellular location">
    <subcellularLocation>
        <location evidence="5">Nucleus</location>
    </subcellularLocation>
</comment>
<name>B7ZXU9_MAIZE</name>
<dbReference type="Gene3D" id="3.40.630.30">
    <property type="match status" value="1"/>
</dbReference>
<dbReference type="GO" id="GO:0006355">
    <property type="term" value="P:regulation of DNA-templated transcription"/>
    <property type="evidence" value="ECO:0007669"/>
    <property type="project" value="InterPro"/>
</dbReference>
<comment type="similarity">
    <text evidence="5">Belongs to the MYST (SAS/MOZ) family.</text>
</comment>
<dbReference type="PROSITE" id="PS51726">
    <property type="entry name" value="MYST_HAT"/>
    <property type="match status" value="1"/>
</dbReference>
<evidence type="ECO:0000256" key="2">
    <source>
        <dbReference type="ARBA" id="ARBA00022771"/>
    </source>
</evidence>
<accession>B7ZXU9</accession>
<dbReference type="ExpressionAtlas" id="B7ZXU9">
    <property type="expression patterns" value="baseline and differential"/>
</dbReference>
<comment type="catalytic activity">
    <reaction evidence="5">
        <text>L-lysyl-[protein] + acetyl-CoA = N(6)-acetyl-L-lysyl-[protein] + CoA + H(+)</text>
        <dbReference type="Rhea" id="RHEA:45948"/>
        <dbReference type="Rhea" id="RHEA-COMP:9752"/>
        <dbReference type="Rhea" id="RHEA-COMP:10731"/>
        <dbReference type="ChEBI" id="CHEBI:15378"/>
        <dbReference type="ChEBI" id="CHEBI:29969"/>
        <dbReference type="ChEBI" id="CHEBI:57287"/>
        <dbReference type="ChEBI" id="CHEBI:57288"/>
        <dbReference type="ChEBI" id="CHEBI:61930"/>
        <dbReference type="EC" id="2.3.1.48"/>
    </reaction>
</comment>
<keyword evidence="2" id="KW-0863">Zinc-finger</keyword>
<evidence type="ECO:0000259" key="6">
    <source>
        <dbReference type="PROSITE" id="PS51726"/>
    </source>
</evidence>
<evidence type="ECO:0000256" key="4">
    <source>
        <dbReference type="PIRSR" id="PIRSR602717-51"/>
    </source>
</evidence>
<dbReference type="InterPro" id="IPR016181">
    <property type="entry name" value="Acyl_CoA_acyltransferase"/>
</dbReference>